<name>A0A5B7I1P8_PORTR</name>
<keyword evidence="1" id="KW-0812">Transmembrane</keyword>
<dbReference type="EMBL" id="VSRR010048701">
    <property type="protein sequence ID" value="MPC78540.1"/>
    <property type="molecule type" value="Genomic_DNA"/>
</dbReference>
<protein>
    <submittedName>
        <fullName evidence="2">Uncharacterized protein</fullName>
    </submittedName>
</protein>
<evidence type="ECO:0000256" key="1">
    <source>
        <dbReference type="SAM" id="Phobius"/>
    </source>
</evidence>
<keyword evidence="1" id="KW-1133">Transmembrane helix</keyword>
<reference evidence="2 3" key="1">
    <citation type="submission" date="2019-05" db="EMBL/GenBank/DDBJ databases">
        <title>Another draft genome of Portunus trituberculatus and its Hox gene families provides insights of decapod evolution.</title>
        <authorList>
            <person name="Jeong J.-H."/>
            <person name="Song I."/>
            <person name="Kim S."/>
            <person name="Choi T."/>
            <person name="Kim D."/>
            <person name="Ryu S."/>
            <person name="Kim W."/>
        </authorList>
    </citation>
    <scope>NUCLEOTIDE SEQUENCE [LARGE SCALE GENOMIC DNA]</scope>
    <source>
        <tissue evidence="2">Muscle</tissue>
    </source>
</reference>
<proteinExistence type="predicted"/>
<dbReference type="AlphaFoldDB" id="A0A5B7I1P8"/>
<evidence type="ECO:0000313" key="2">
    <source>
        <dbReference type="EMBL" id="MPC78540.1"/>
    </source>
</evidence>
<accession>A0A5B7I1P8</accession>
<comment type="caution">
    <text evidence="2">The sequence shown here is derived from an EMBL/GenBank/DDBJ whole genome shotgun (WGS) entry which is preliminary data.</text>
</comment>
<dbReference type="Proteomes" id="UP000324222">
    <property type="component" value="Unassembled WGS sequence"/>
</dbReference>
<sequence>MEGSGCLIESFKSTLSLVNIIILSLYSFPISILAYGCKFFLTHDASQCKSWRLLLHKTHNCPGLCKLTTFGDQLIAGALFHASVPDHCAHVVSRRMSDDRKKMVRQALLGVSQVFGKTSPGLQTFRCVLIVCVIAL</sequence>
<keyword evidence="1" id="KW-0472">Membrane</keyword>
<organism evidence="2 3">
    <name type="scientific">Portunus trituberculatus</name>
    <name type="common">Swimming crab</name>
    <name type="synonym">Neptunus trituberculatus</name>
    <dbReference type="NCBI Taxonomy" id="210409"/>
    <lineage>
        <taxon>Eukaryota</taxon>
        <taxon>Metazoa</taxon>
        <taxon>Ecdysozoa</taxon>
        <taxon>Arthropoda</taxon>
        <taxon>Crustacea</taxon>
        <taxon>Multicrustacea</taxon>
        <taxon>Malacostraca</taxon>
        <taxon>Eumalacostraca</taxon>
        <taxon>Eucarida</taxon>
        <taxon>Decapoda</taxon>
        <taxon>Pleocyemata</taxon>
        <taxon>Brachyura</taxon>
        <taxon>Eubrachyura</taxon>
        <taxon>Portunoidea</taxon>
        <taxon>Portunidae</taxon>
        <taxon>Portuninae</taxon>
        <taxon>Portunus</taxon>
    </lineage>
</organism>
<evidence type="ECO:0000313" key="3">
    <source>
        <dbReference type="Proteomes" id="UP000324222"/>
    </source>
</evidence>
<feature type="transmembrane region" description="Helical" evidence="1">
    <location>
        <begin position="20"/>
        <end position="41"/>
    </location>
</feature>
<keyword evidence="3" id="KW-1185">Reference proteome</keyword>
<gene>
    <name evidence="2" type="ORF">E2C01_073028</name>
</gene>